<dbReference type="PANTHER" id="PTHR28434:SF1">
    <property type="entry name" value="PROTEIN C3ORF33"/>
    <property type="match status" value="1"/>
</dbReference>
<dbReference type="PANTHER" id="PTHR28434">
    <property type="entry name" value="PROTEIN C3ORF33"/>
    <property type="match status" value="1"/>
</dbReference>
<dbReference type="KEGG" id="loc:102698158"/>
<evidence type="ECO:0000256" key="1">
    <source>
        <dbReference type="ARBA" id="ARBA00004167"/>
    </source>
</evidence>
<proteinExistence type="predicted"/>
<dbReference type="InParanoid" id="W5M5Q5"/>
<dbReference type="InterPro" id="IPR042421">
    <property type="entry name" value="C3orf33-like"/>
</dbReference>
<dbReference type="GO" id="GO:0016020">
    <property type="term" value="C:membrane"/>
    <property type="evidence" value="ECO:0007669"/>
    <property type="project" value="UniProtKB-SubCell"/>
</dbReference>
<dbReference type="STRING" id="7918.ENSLOCP00000003713"/>
<dbReference type="EMBL" id="AHAT01022644">
    <property type="status" value="NOT_ANNOTATED_CDS"/>
    <property type="molecule type" value="Genomic_DNA"/>
</dbReference>
<evidence type="ECO:0000256" key="6">
    <source>
        <dbReference type="SAM" id="MobiDB-lite"/>
    </source>
</evidence>
<keyword evidence="3" id="KW-1133">Transmembrane helix</keyword>
<dbReference type="HOGENOM" id="CLU_069834_1_0_1"/>
<keyword evidence="4" id="KW-0007">Acetylation</keyword>
<sequence length="251" mass="28195">MPEERLPAADEHDEPDGGSKRTSNIVAKISQIADEHLTVVRNISTGLAIAGIIVLARSIKLITKFGAAADIPARFIERNVSLRGKIHHVKDNSIELEHVPITVPGISPLLRERQSKALLVVRLAGVELTEDGQMWLKQQLKPAEVVWFKLIRRESNALDCLVFVNRGGLFRDVCLNEELLRQGLGRTVPAAGLPHGSRLFWRVHRRLLRAEGKAEKAGRGLWKRPTLWEQMSDSLDRFKVTGLLKRLLKRT</sequence>
<dbReference type="FunCoup" id="W5M5Q5">
    <property type="interactions" value="605"/>
</dbReference>
<evidence type="ECO:0000256" key="3">
    <source>
        <dbReference type="ARBA" id="ARBA00022989"/>
    </source>
</evidence>
<dbReference type="InterPro" id="IPR035437">
    <property type="entry name" value="SNase_OB-fold_sf"/>
</dbReference>
<reference evidence="8" key="1">
    <citation type="submission" date="2011-12" db="EMBL/GenBank/DDBJ databases">
        <title>The Draft Genome of Lepisosteus oculatus.</title>
        <authorList>
            <consortium name="The Broad Institute Genome Assembly &amp; Analysis Group"/>
            <consortium name="Computational R&amp;D Group"/>
            <consortium name="and Sequencing Platform"/>
            <person name="Di Palma F."/>
            <person name="Alfoldi J."/>
            <person name="Johnson J."/>
            <person name="Berlin A."/>
            <person name="Gnerre S."/>
            <person name="Jaffe D."/>
            <person name="MacCallum I."/>
            <person name="Young S."/>
            <person name="Walker B.J."/>
            <person name="Lander E.S."/>
            <person name="Lindblad-Toh K."/>
        </authorList>
    </citation>
    <scope>NUCLEOTIDE SEQUENCE [LARGE SCALE GENOMIC DNA]</scope>
</reference>
<reference evidence="7" key="2">
    <citation type="submission" date="2025-08" db="UniProtKB">
        <authorList>
            <consortium name="Ensembl"/>
        </authorList>
    </citation>
    <scope>IDENTIFICATION</scope>
</reference>
<dbReference type="GO" id="GO:0005615">
    <property type="term" value="C:extracellular space"/>
    <property type="evidence" value="ECO:0000318"/>
    <property type="project" value="GO_Central"/>
</dbReference>
<dbReference type="OrthoDB" id="6220511at2759"/>
<evidence type="ECO:0000313" key="8">
    <source>
        <dbReference type="Proteomes" id="UP000018468"/>
    </source>
</evidence>
<evidence type="ECO:0000256" key="2">
    <source>
        <dbReference type="ARBA" id="ARBA00022692"/>
    </source>
</evidence>
<dbReference type="OMA" id="ETWKENM"/>
<protein>
    <submittedName>
        <fullName evidence="7">Chromosome 3 open reading frame 33</fullName>
    </submittedName>
</protein>
<name>W5M5Q5_LEPOC</name>
<dbReference type="AlphaFoldDB" id="W5M5Q5"/>
<evidence type="ECO:0000256" key="4">
    <source>
        <dbReference type="ARBA" id="ARBA00022990"/>
    </source>
</evidence>
<dbReference type="GeneID" id="102698158"/>
<comment type="subcellular location">
    <subcellularLocation>
        <location evidence="1">Membrane</location>
        <topology evidence="1">Single-pass membrane protein</topology>
    </subcellularLocation>
</comment>
<feature type="region of interest" description="Disordered" evidence="6">
    <location>
        <begin position="1"/>
        <end position="21"/>
    </location>
</feature>
<dbReference type="Ensembl" id="ENSLOCT00000003720.1">
    <property type="protein sequence ID" value="ENSLOCP00000003713.1"/>
    <property type="gene ID" value="ENSLOCG00000003149.1"/>
</dbReference>
<dbReference type="CTD" id="565816"/>
<dbReference type="Proteomes" id="UP000018468">
    <property type="component" value="Linkage group LG14"/>
</dbReference>
<organism evidence="7 8">
    <name type="scientific">Lepisosteus oculatus</name>
    <name type="common">Spotted gar</name>
    <dbReference type="NCBI Taxonomy" id="7918"/>
    <lineage>
        <taxon>Eukaryota</taxon>
        <taxon>Metazoa</taxon>
        <taxon>Chordata</taxon>
        <taxon>Craniata</taxon>
        <taxon>Vertebrata</taxon>
        <taxon>Euteleostomi</taxon>
        <taxon>Actinopterygii</taxon>
        <taxon>Neopterygii</taxon>
        <taxon>Holostei</taxon>
        <taxon>Semionotiformes</taxon>
        <taxon>Lepisosteidae</taxon>
        <taxon>Lepisosteus</taxon>
    </lineage>
</organism>
<evidence type="ECO:0000256" key="5">
    <source>
        <dbReference type="ARBA" id="ARBA00023136"/>
    </source>
</evidence>
<dbReference type="FunFam" id="2.40.50.90:FF:000024">
    <property type="entry name" value="Chromosome 3 C3orf33 homolog"/>
    <property type="match status" value="1"/>
</dbReference>
<feature type="compositionally biased region" description="Basic and acidic residues" evidence="6">
    <location>
        <begin position="1"/>
        <end position="19"/>
    </location>
</feature>
<dbReference type="SUPFAM" id="SSF50199">
    <property type="entry name" value="Staphylococcal nuclease"/>
    <property type="match status" value="1"/>
</dbReference>
<dbReference type="Bgee" id="ENSLOCG00000003149">
    <property type="expression patterns" value="Expressed in muscle tissue and 13 other cell types or tissues"/>
</dbReference>
<reference evidence="7" key="3">
    <citation type="submission" date="2025-09" db="UniProtKB">
        <authorList>
            <consortium name="Ensembl"/>
        </authorList>
    </citation>
    <scope>IDENTIFICATION</scope>
</reference>
<keyword evidence="5" id="KW-0472">Membrane</keyword>
<evidence type="ECO:0000313" key="7">
    <source>
        <dbReference type="Ensembl" id="ENSLOCP00000003713.1"/>
    </source>
</evidence>
<dbReference type="eggNOG" id="ENOG502QR9T">
    <property type="taxonomic scope" value="Eukaryota"/>
</dbReference>
<dbReference type="Gene3D" id="2.40.50.90">
    <property type="match status" value="1"/>
</dbReference>
<dbReference type="GeneTree" id="ENSGT00390000004493"/>
<accession>W5M5Q5</accession>
<keyword evidence="2" id="KW-0812">Transmembrane</keyword>
<keyword evidence="8" id="KW-1185">Reference proteome</keyword>